<comment type="caution">
    <text evidence="1">The sequence shown here is derived from an EMBL/GenBank/DDBJ whole genome shotgun (WGS) entry which is preliminary data.</text>
</comment>
<reference evidence="1" key="1">
    <citation type="submission" date="2021-02" db="EMBL/GenBank/DDBJ databases">
        <authorList>
            <person name="Nowell W R."/>
        </authorList>
    </citation>
    <scope>NUCLEOTIDE SEQUENCE</scope>
    <source>
        <strain evidence="1">Ploen Becks lab</strain>
    </source>
</reference>
<proteinExistence type="predicted"/>
<dbReference type="Proteomes" id="UP000663879">
    <property type="component" value="Unassembled WGS sequence"/>
</dbReference>
<sequence length="73" mass="8640">MENFEYIKSNIWKEEYQNEEKNKNEKKGLQESKCKGSITISHKEQIASEVPHNDHDSLTENETMVLKFKILVK</sequence>
<protein>
    <submittedName>
        <fullName evidence="1">Uncharacterized protein</fullName>
    </submittedName>
</protein>
<keyword evidence="2" id="KW-1185">Reference proteome</keyword>
<organism evidence="1 2">
    <name type="scientific">Brachionus calyciflorus</name>
    <dbReference type="NCBI Taxonomy" id="104777"/>
    <lineage>
        <taxon>Eukaryota</taxon>
        <taxon>Metazoa</taxon>
        <taxon>Spiralia</taxon>
        <taxon>Gnathifera</taxon>
        <taxon>Rotifera</taxon>
        <taxon>Eurotatoria</taxon>
        <taxon>Monogononta</taxon>
        <taxon>Pseudotrocha</taxon>
        <taxon>Ploima</taxon>
        <taxon>Brachionidae</taxon>
        <taxon>Brachionus</taxon>
    </lineage>
</organism>
<name>A0A813N0R6_9BILA</name>
<accession>A0A813N0R6</accession>
<dbReference type="EMBL" id="CAJNOC010000221">
    <property type="protein sequence ID" value="CAF0729284.1"/>
    <property type="molecule type" value="Genomic_DNA"/>
</dbReference>
<gene>
    <name evidence="1" type="ORF">OXX778_LOCUS2732</name>
</gene>
<dbReference type="AlphaFoldDB" id="A0A813N0R6"/>
<evidence type="ECO:0000313" key="1">
    <source>
        <dbReference type="EMBL" id="CAF0729284.1"/>
    </source>
</evidence>
<evidence type="ECO:0000313" key="2">
    <source>
        <dbReference type="Proteomes" id="UP000663879"/>
    </source>
</evidence>